<dbReference type="AlphaFoldDB" id="A0A817VIH5"/>
<dbReference type="EMBL" id="CAJOBR010000185">
    <property type="protein sequence ID" value="CAF4477933.1"/>
    <property type="molecule type" value="Genomic_DNA"/>
</dbReference>
<dbReference type="PANTHER" id="PTHR10270:SF323">
    <property type="entry name" value="TRANSCRIPTION FACTOR SOX-14-RELATED"/>
    <property type="match status" value="1"/>
</dbReference>
<dbReference type="Gene3D" id="1.10.30.10">
    <property type="entry name" value="High mobility group box domain"/>
    <property type="match status" value="1"/>
</dbReference>
<dbReference type="CDD" id="cd22029">
    <property type="entry name" value="HMG-box_SoxC"/>
    <property type="match status" value="1"/>
</dbReference>
<name>A0A817VIH5_9BILA</name>
<dbReference type="EMBL" id="CAJNXB010002383">
    <property type="protein sequence ID" value="CAF3239329.1"/>
    <property type="molecule type" value="Genomic_DNA"/>
</dbReference>
<keyword evidence="16" id="KW-1185">Reference proteome</keyword>
<evidence type="ECO:0000313" key="14">
    <source>
        <dbReference type="EMBL" id="CAF4625946.1"/>
    </source>
</evidence>
<evidence type="ECO:0000256" key="1">
    <source>
        <dbReference type="ARBA" id="ARBA00004123"/>
    </source>
</evidence>
<dbReference type="EMBL" id="CAJOBS010000690">
    <property type="protein sequence ID" value="CAF4625946.1"/>
    <property type="molecule type" value="Genomic_DNA"/>
</dbReference>
<evidence type="ECO:0000259" key="6">
    <source>
        <dbReference type="PROSITE" id="PS50118"/>
    </source>
</evidence>
<accession>A0A817VIH5</accession>
<evidence type="ECO:0000313" key="7">
    <source>
        <dbReference type="EMBL" id="CAF3239329.1"/>
    </source>
</evidence>
<evidence type="ECO:0000256" key="4">
    <source>
        <dbReference type="PROSITE-ProRule" id="PRU00267"/>
    </source>
</evidence>
<dbReference type="Proteomes" id="UP000663873">
    <property type="component" value="Unassembled WGS sequence"/>
</dbReference>
<feature type="DNA-binding region" description="HMG box" evidence="4">
    <location>
        <begin position="244"/>
        <end position="312"/>
    </location>
</feature>
<comment type="subcellular location">
    <subcellularLocation>
        <location evidence="1">Nucleus</location>
    </subcellularLocation>
</comment>
<evidence type="ECO:0000256" key="2">
    <source>
        <dbReference type="ARBA" id="ARBA00023125"/>
    </source>
</evidence>
<dbReference type="InterPro" id="IPR009071">
    <property type="entry name" value="HMG_box_dom"/>
</dbReference>
<keyword evidence="3 4" id="KW-0539">Nucleus</keyword>
<evidence type="ECO:0000313" key="9">
    <source>
        <dbReference type="EMBL" id="CAF3645770.1"/>
    </source>
</evidence>
<organism evidence="8 15">
    <name type="scientific">Rotaria socialis</name>
    <dbReference type="NCBI Taxonomy" id="392032"/>
    <lineage>
        <taxon>Eukaryota</taxon>
        <taxon>Metazoa</taxon>
        <taxon>Spiralia</taxon>
        <taxon>Gnathifera</taxon>
        <taxon>Rotifera</taxon>
        <taxon>Eurotatoria</taxon>
        <taxon>Bdelloidea</taxon>
        <taxon>Philodinida</taxon>
        <taxon>Philodinidae</taxon>
        <taxon>Rotaria</taxon>
    </lineage>
</organism>
<dbReference type="Proteomes" id="UP000663825">
    <property type="component" value="Unassembled WGS sequence"/>
</dbReference>
<keyword evidence="2 4" id="KW-0238">DNA-binding</keyword>
<dbReference type="GO" id="GO:0030182">
    <property type="term" value="P:neuron differentiation"/>
    <property type="evidence" value="ECO:0007669"/>
    <property type="project" value="TreeGrafter"/>
</dbReference>
<comment type="caution">
    <text evidence="8">The sequence shown here is derived from an EMBL/GenBank/DDBJ whole genome shotgun (WGS) entry which is preliminary data.</text>
</comment>
<dbReference type="Proteomes" id="UP000663833">
    <property type="component" value="Unassembled WGS sequence"/>
</dbReference>
<evidence type="ECO:0000313" key="8">
    <source>
        <dbReference type="EMBL" id="CAF3347261.1"/>
    </source>
</evidence>
<dbReference type="FunFam" id="1.10.30.10:FF:000002">
    <property type="entry name" value="transcription factor Sox-2"/>
    <property type="match status" value="1"/>
</dbReference>
<dbReference type="GO" id="GO:0000122">
    <property type="term" value="P:negative regulation of transcription by RNA polymerase II"/>
    <property type="evidence" value="ECO:0007669"/>
    <property type="project" value="TreeGrafter"/>
</dbReference>
<gene>
    <name evidence="8" type="ORF">FME351_LOCUS4149</name>
    <name evidence="10" type="ORF">HFQ381_LOCUS12658</name>
    <name evidence="9" type="ORF">LUA448_LOCUS32700</name>
    <name evidence="13" type="ORF">QYT958_LOCUS2782</name>
    <name evidence="7" type="ORF">TIS948_LOCUS14544</name>
    <name evidence="14" type="ORF">TOA249_LOCUS12279</name>
    <name evidence="12" type="ORF">TSG867_LOCUS14559</name>
    <name evidence="11" type="ORF">UJA718_LOCUS12589</name>
</gene>
<dbReference type="PROSITE" id="PS50118">
    <property type="entry name" value="HMG_BOX_2"/>
    <property type="match status" value="1"/>
</dbReference>
<feature type="domain" description="HMG box" evidence="6">
    <location>
        <begin position="244"/>
        <end position="312"/>
    </location>
</feature>
<sequence>MSNIELSSSMSSRILTASSVTNLPTNAIIIPAMKTNSTVNKNLINPLQIGDASFQKLRTITTTPVIRTSNNTTMNSNPTVFIVNNNNNSNSNNYIRSDSKQPMTLNRFLLTNNTTSRNPTIINAQNTIDLNTLVNNISTFNQISFLPSTNSNLSAQNSITQLLETPLSVMQQPTTSRTDCIITSTNKENQNEHVFTKTKALVELLTGSNIQPPSSFGSTSIEPSTSTPYSDATKTRSKKRVNRVKRPMNAFMVFSQIERRKIVQLAPDMHNAEISKYLGARWKRLTEIERRPFIDEAERLKMLHLREYPDYKYKPRKRLRKGLLTNNSSIHIDTSDTSSDALTPKLDQQTNENTSTSIENLDIFTNIDDSLFSSSSQQQFDPLLLDALATADVQTQEAFFNQIQTLGDFKLWADLDLTNIDISL</sequence>
<feature type="compositionally biased region" description="Polar residues" evidence="5">
    <location>
        <begin position="212"/>
        <end position="232"/>
    </location>
</feature>
<dbReference type="Proteomes" id="UP000663851">
    <property type="component" value="Unassembled WGS sequence"/>
</dbReference>
<protein>
    <recommendedName>
        <fullName evidence="6">HMG box domain-containing protein</fullName>
    </recommendedName>
</protein>
<dbReference type="GO" id="GO:0001228">
    <property type="term" value="F:DNA-binding transcription activator activity, RNA polymerase II-specific"/>
    <property type="evidence" value="ECO:0007669"/>
    <property type="project" value="TreeGrafter"/>
</dbReference>
<dbReference type="InterPro" id="IPR036910">
    <property type="entry name" value="HMG_box_dom_sf"/>
</dbReference>
<evidence type="ECO:0000256" key="3">
    <source>
        <dbReference type="ARBA" id="ARBA00023242"/>
    </source>
</evidence>
<dbReference type="GO" id="GO:0000978">
    <property type="term" value="F:RNA polymerase II cis-regulatory region sequence-specific DNA binding"/>
    <property type="evidence" value="ECO:0007669"/>
    <property type="project" value="TreeGrafter"/>
</dbReference>
<dbReference type="OrthoDB" id="6247875at2759"/>
<feature type="region of interest" description="Disordered" evidence="5">
    <location>
        <begin position="212"/>
        <end position="241"/>
    </location>
</feature>
<evidence type="ECO:0000313" key="11">
    <source>
        <dbReference type="EMBL" id="CAF4300200.1"/>
    </source>
</evidence>
<evidence type="ECO:0000313" key="16">
    <source>
        <dbReference type="Proteomes" id="UP000663873"/>
    </source>
</evidence>
<dbReference type="Proteomes" id="UP000663869">
    <property type="component" value="Unassembled WGS sequence"/>
</dbReference>
<evidence type="ECO:0000313" key="13">
    <source>
        <dbReference type="EMBL" id="CAF4477933.1"/>
    </source>
</evidence>
<dbReference type="InterPro" id="IPR050140">
    <property type="entry name" value="SRY-related_HMG-box_TF-like"/>
</dbReference>
<dbReference type="GO" id="GO:0005634">
    <property type="term" value="C:nucleus"/>
    <property type="evidence" value="ECO:0007669"/>
    <property type="project" value="UniProtKB-SubCell"/>
</dbReference>
<dbReference type="EMBL" id="CAJNYD010004872">
    <property type="protein sequence ID" value="CAF3645770.1"/>
    <property type="molecule type" value="Genomic_DNA"/>
</dbReference>
<evidence type="ECO:0000313" key="12">
    <source>
        <dbReference type="EMBL" id="CAF4421422.1"/>
    </source>
</evidence>
<dbReference type="SUPFAM" id="SSF47095">
    <property type="entry name" value="HMG-box"/>
    <property type="match status" value="1"/>
</dbReference>
<proteinExistence type="predicted"/>
<evidence type="ECO:0000313" key="10">
    <source>
        <dbReference type="EMBL" id="CAF4287013.1"/>
    </source>
</evidence>
<dbReference type="EMBL" id="CAJOBO010000772">
    <property type="protein sequence ID" value="CAF4287013.1"/>
    <property type="molecule type" value="Genomic_DNA"/>
</dbReference>
<dbReference type="GO" id="GO:0007420">
    <property type="term" value="P:brain development"/>
    <property type="evidence" value="ECO:0007669"/>
    <property type="project" value="TreeGrafter"/>
</dbReference>
<dbReference type="Proteomes" id="UP000663848">
    <property type="component" value="Unassembled WGS sequence"/>
</dbReference>
<dbReference type="EMBL" id="CAJNYU010000289">
    <property type="protein sequence ID" value="CAF3347261.1"/>
    <property type="molecule type" value="Genomic_DNA"/>
</dbReference>
<evidence type="ECO:0000256" key="5">
    <source>
        <dbReference type="SAM" id="MobiDB-lite"/>
    </source>
</evidence>
<dbReference type="EMBL" id="CAJOBP010001644">
    <property type="protein sequence ID" value="CAF4300200.1"/>
    <property type="molecule type" value="Genomic_DNA"/>
</dbReference>
<dbReference type="SMART" id="SM00398">
    <property type="entry name" value="HMG"/>
    <property type="match status" value="1"/>
</dbReference>
<dbReference type="PANTHER" id="PTHR10270">
    <property type="entry name" value="SOX TRANSCRIPTION FACTOR"/>
    <property type="match status" value="1"/>
</dbReference>
<dbReference type="Proteomes" id="UP000663862">
    <property type="component" value="Unassembled WGS sequence"/>
</dbReference>
<dbReference type="Proteomes" id="UP000663838">
    <property type="component" value="Unassembled WGS sequence"/>
</dbReference>
<dbReference type="EMBL" id="CAJOBQ010000816">
    <property type="protein sequence ID" value="CAF4421422.1"/>
    <property type="molecule type" value="Genomic_DNA"/>
</dbReference>
<dbReference type="Pfam" id="PF00505">
    <property type="entry name" value="HMG_box"/>
    <property type="match status" value="1"/>
</dbReference>
<evidence type="ECO:0000313" key="15">
    <source>
        <dbReference type="Proteomes" id="UP000663869"/>
    </source>
</evidence>
<reference evidence="8" key="1">
    <citation type="submission" date="2021-02" db="EMBL/GenBank/DDBJ databases">
        <authorList>
            <person name="Nowell W R."/>
        </authorList>
    </citation>
    <scope>NUCLEOTIDE SEQUENCE</scope>
</reference>